<proteinExistence type="inferred from homology"/>
<dbReference type="GO" id="GO:0005509">
    <property type="term" value="F:calcium ion binding"/>
    <property type="evidence" value="ECO:0007669"/>
    <property type="project" value="InterPro"/>
</dbReference>
<evidence type="ECO:0000256" key="2">
    <source>
        <dbReference type="ARBA" id="ARBA00010983"/>
    </source>
</evidence>
<reference evidence="9 10" key="1">
    <citation type="journal article" date="2016" name="Mol. Biol. Evol.">
        <title>Genome-Wide Survey of Gut Fungi (Harpellales) Reveals the First Horizontally Transferred Ubiquitin Gene from a Mosquito Host.</title>
        <authorList>
            <person name="Wang Y."/>
            <person name="White M.M."/>
            <person name="Kvist S."/>
            <person name="Moncalvo J.M."/>
        </authorList>
    </citation>
    <scope>NUCLEOTIDE SEQUENCE [LARGE SCALE GENOMIC DNA]</scope>
    <source>
        <strain evidence="9 10">ALG-7-W6</strain>
    </source>
</reference>
<dbReference type="Pfam" id="PF00262">
    <property type="entry name" value="Calreticulin"/>
    <property type="match status" value="1"/>
</dbReference>
<protein>
    <submittedName>
        <fullName evidence="9">Calnexin-like protein</fullName>
    </submittedName>
</protein>
<keyword evidence="4 8" id="KW-0256">Endoplasmic reticulum</keyword>
<feature type="transmembrane region" description="Helical" evidence="8">
    <location>
        <begin position="344"/>
        <end position="370"/>
    </location>
</feature>
<dbReference type="Gene3D" id="2.60.120.200">
    <property type="match status" value="1"/>
</dbReference>
<dbReference type="GO" id="GO:0005789">
    <property type="term" value="C:endoplasmic reticulum membrane"/>
    <property type="evidence" value="ECO:0007669"/>
    <property type="project" value="UniProtKB-SubCell"/>
</dbReference>
<evidence type="ECO:0000256" key="4">
    <source>
        <dbReference type="ARBA" id="ARBA00022824"/>
    </source>
</evidence>
<evidence type="ECO:0000313" key="9">
    <source>
        <dbReference type="EMBL" id="OLY77835.1"/>
    </source>
</evidence>
<keyword evidence="7 8" id="KW-0143">Chaperone</keyword>
<evidence type="ECO:0000256" key="7">
    <source>
        <dbReference type="ARBA" id="ARBA00023186"/>
    </source>
</evidence>
<dbReference type="GO" id="GO:0006457">
    <property type="term" value="P:protein folding"/>
    <property type="evidence" value="ECO:0007669"/>
    <property type="project" value="InterPro"/>
</dbReference>
<evidence type="ECO:0000256" key="5">
    <source>
        <dbReference type="ARBA" id="ARBA00022989"/>
    </source>
</evidence>
<dbReference type="Gene3D" id="2.10.250.10">
    <property type="entry name" value="Calreticulin/calnexin, P domain"/>
    <property type="match status" value="1"/>
</dbReference>
<dbReference type="PANTHER" id="PTHR11073">
    <property type="entry name" value="CALRETICULIN AND CALNEXIN"/>
    <property type="match status" value="1"/>
</dbReference>
<keyword evidence="10" id="KW-1185">Reference proteome</keyword>
<dbReference type="GO" id="GO:0051082">
    <property type="term" value="F:unfolded protein binding"/>
    <property type="evidence" value="ECO:0007669"/>
    <property type="project" value="InterPro"/>
</dbReference>
<dbReference type="InterPro" id="IPR018124">
    <property type="entry name" value="Calret/calnex_CS"/>
</dbReference>
<dbReference type="Proteomes" id="UP000187455">
    <property type="component" value="Unassembled WGS sequence"/>
</dbReference>
<dbReference type="AlphaFoldDB" id="A0A1R0GLR1"/>
<comment type="caution">
    <text evidence="9">The sequence shown here is derived from an EMBL/GenBank/DDBJ whole genome shotgun (WGS) entry which is preliminary data.</text>
</comment>
<keyword evidence="5 8" id="KW-1133">Transmembrane helix</keyword>
<dbReference type="GO" id="GO:0036503">
    <property type="term" value="P:ERAD pathway"/>
    <property type="evidence" value="ECO:0007669"/>
    <property type="project" value="TreeGrafter"/>
</dbReference>
<evidence type="ECO:0000256" key="8">
    <source>
        <dbReference type="RuleBase" id="RU362126"/>
    </source>
</evidence>
<dbReference type="InterPro" id="IPR009033">
    <property type="entry name" value="Calreticulin/calnexin_P_dom_sf"/>
</dbReference>
<comment type="subcellular location">
    <subcellularLocation>
        <location evidence="1">Endoplasmic reticulum membrane</location>
        <topology evidence="1">Single-pass membrane protein</topology>
    </subcellularLocation>
</comment>
<dbReference type="InterPro" id="IPR001580">
    <property type="entry name" value="Calret/calnex"/>
</dbReference>
<dbReference type="PRINTS" id="PR00626">
    <property type="entry name" value="CALRETICULIN"/>
</dbReference>
<organism evidence="9 10">
    <name type="scientific">Smittium mucronatum</name>
    <dbReference type="NCBI Taxonomy" id="133383"/>
    <lineage>
        <taxon>Eukaryota</taxon>
        <taxon>Fungi</taxon>
        <taxon>Fungi incertae sedis</taxon>
        <taxon>Zoopagomycota</taxon>
        <taxon>Kickxellomycotina</taxon>
        <taxon>Harpellomycetes</taxon>
        <taxon>Harpellales</taxon>
        <taxon>Legeriomycetaceae</taxon>
        <taxon>Smittium</taxon>
    </lineage>
</organism>
<comment type="similarity">
    <text evidence="2 8">Belongs to the calreticulin family.</text>
</comment>
<dbReference type="SUPFAM" id="SSF49899">
    <property type="entry name" value="Concanavalin A-like lectins/glucanases"/>
    <property type="match status" value="1"/>
</dbReference>
<evidence type="ECO:0000256" key="3">
    <source>
        <dbReference type="ARBA" id="ARBA00022692"/>
    </source>
</evidence>
<dbReference type="STRING" id="133383.A0A1R0GLR1"/>
<dbReference type="SUPFAM" id="SSF63887">
    <property type="entry name" value="P-domain of calnexin/calreticulin"/>
    <property type="match status" value="1"/>
</dbReference>
<name>A0A1R0GLR1_9FUNG</name>
<keyword evidence="6 8" id="KW-0472">Membrane</keyword>
<evidence type="ECO:0000256" key="1">
    <source>
        <dbReference type="ARBA" id="ARBA00004389"/>
    </source>
</evidence>
<dbReference type="InterPro" id="IPR013320">
    <property type="entry name" value="ConA-like_dom_sf"/>
</dbReference>
<dbReference type="PANTHER" id="PTHR11073:SF1">
    <property type="entry name" value="CALNEXIN 14D-RELATED"/>
    <property type="match status" value="1"/>
</dbReference>
<sequence length="395" mass="45692">MKNNFEPEAFDNKTPFTVMFGPDICGEGKVHFIFNQYNPITKEYQEHKLIDPPPPRNDRFSHLYTLIIDPDNTFRILIDNSFAREGSLFTDFDPPVNPPKLVPDLNATKPEDWVDEEEIIDESAVKPRDWDEDAPKVIEDIFSNKPKDWLENESYLIPDPKAVKPKEWDDEMDGDWEAPLIDNPKCIGISGCGPYTRPLIANPNYKGKWAPPKMKNPDYKGEWKPPLVENPDYYEIDSPCDLTKISGVGIELWTVNKDILFDNIYIGTAEEESSKYAFDIWGVKYEKEIEIEEKVRFMRTDKIGKEEFNKSPSAFDIRGQILYRLYLLNGNVHTIYDTFKKDGLFSAIFVSPISLLVVVLFLSYFVYLILEIKNKVILPLLKSPKNATEEKIKTQ</sequence>
<accession>A0A1R0GLR1</accession>
<gene>
    <name evidence="9" type="ORF">AYI68_g8131</name>
</gene>
<evidence type="ECO:0000313" key="10">
    <source>
        <dbReference type="Proteomes" id="UP000187455"/>
    </source>
</evidence>
<dbReference type="OrthoDB" id="1938156at2759"/>
<dbReference type="PROSITE" id="PS00804">
    <property type="entry name" value="CALRETICULIN_2"/>
    <property type="match status" value="1"/>
</dbReference>
<dbReference type="EMBL" id="LSSL01007637">
    <property type="protein sequence ID" value="OLY77835.1"/>
    <property type="molecule type" value="Genomic_DNA"/>
</dbReference>
<evidence type="ECO:0000256" key="6">
    <source>
        <dbReference type="ARBA" id="ARBA00023136"/>
    </source>
</evidence>
<keyword evidence="3 8" id="KW-0812">Transmembrane</keyword>
<dbReference type="FunFam" id="2.10.250.10:FF:000001">
    <property type="entry name" value="Calnexin homolog"/>
    <property type="match status" value="1"/>
</dbReference>